<name>A0A645D313_9ZZZZ</name>
<dbReference type="EMBL" id="VSSQ01032327">
    <property type="protein sequence ID" value="MPM83555.1"/>
    <property type="molecule type" value="Genomic_DNA"/>
</dbReference>
<dbReference type="InterPro" id="IPR022781">
    <property type="entry name" value="Flagellar_biosynth_FliO"/>
</dbReference>
<accession>A0A645D313</accession>
<keyword evidence="5 6" id="KW-0472">Membrane</keyword>
<protein>
    <recommendedName>
        <fullName evidence="8">Flagellar biosynthetic protein FliO</fullName>
    </recommendedName>
</protein>
<sequence>MDDIYSLLMPLLAASAVIIGAYLTARWLAKKQKGCMSGTGSNIKILERAVIGKETYLSIVKVGDKTLLLSMTGQRVEMLCELDPDSLKTNESKHPETGFFNVLCSSLQLPSMKKHQDAKSYDNRDDRGGEIK</sequence>
<organism evidence="7">
    <name type="scientific">bioreactor metagenome</name>
    <dbReference type="NCBI Taxonomy" id="1076179"/>
    <lineage>
        <taxon>unclassified sequences</taxon>
        <taxon>metagenomes</taxon>
        <taxon>ecological metagenomes</taxon>
    </lineage>
</organism>
<evidence type="ECO:0000313" key="7">
    <source>
        <dbReference type="EMBL" id="MPM83555.1"/>
    </source>
</evidence>
<evidence type="ECO:0000256" key="5">
    <source>
        <dbReference type="ARBA" id="ARBA00023136"/>
    </source>
</evidence>
<evidence type="ECO:0000256" key="1">
    <source>
        <dbReference type="ARBA" id="ARBA00004236"/>
    </source>
</evidence>
<evidence type="ECO:0000256" key="3">
    <source>
        <dbReference type="ARBA" id="ARBA00022692"/>
    </source>
</evidence>
<evidence type="ECO:0000256" key="6">
    <source>
        <dbReference type="SAM" id="Phobius"/>
    </source>
</evidence>
<comment type="subcellular location">
    <subcellularLocation>
        <location evidence="1">Cell membrane</location>
    </subcellularLocation>
</comment>
<dbReference type="Pfam" id="PF04347">
    <property type="entry name" value="FliO"/>
    <property type="match status" value="1"/>
</dbReference>
<dbReference type="AlphaFoldDB" id="A0A645D313"/>
<feature type="transmembrane region" description="Helical" evidence="6">
    <location>
        <begin position="6"/>
        <end position="29"/>
    </location>
</feature>
<comment type="caution">
    <text evidence="7">The sequence shown here is derived from an EMBL/GenBank/DDBJ whole genome shotgun (WGS) entry which is preliminary data.</text>
</comment>
<reference evidence="7" key="1">
    <citation type="submission" date="2019-08" db="EMBL/GenBank/DDBJ databases">
        <authorList>
            <person name="Kucharzyk K."/>
            <person name="Murdoch R.W."/>
            <person name="Higgins S."/>
            <person name="Loffler F."/>
        </authorList>
    </citation>
    <scope>NUCLEOTIDE SEQUENCE</scope>
</reference>
<evidence type="ECO:0000256" key="2">
    <source>
        <dbReference type="ARBA" id="ARBA00022475"/>
    </source>
</evidence>
<dbReference type="GO" id="GO:0044781">
    <property type="term" value="P:bacterial-type flagellum organization"/>
    <property type="evidence" value="ECO:0007669"/>
    <property type="project" value="InterPro"/>
</dbReference>
<keyword evidence="3 6" id="KW-0812">Transmembrane</keyword>
<keyword evidence="4 6" id="KW-1133">Transmembrane helix</keyword>
<dbReference type="GO" id="GO:0016020">
    <property type="term" value="C:membrane"/>
    <property type="evidence" value="ECO:0007669"/>
    <property type="project" value="InterPro"/>
</dbReference>
<proteinExistence type="predicted"/>
<evidence type="ECO:0000256" key="4">
    <source>
        <dbReference type="ARBA" id="ARBA00022989"/>
    </source>
</evidence>
<evidence type="ECO:0008006" key="8">
    <source>
        <dbReference type="Google" id="ProtNLM"/>
    </source>
</evidence>
<gene>
    <name evidence="7" type="ORF">SDC9_130619</name>
</gene>
<keyword evidence="2" id="KW-1003">Cell membrane</keyword>